<evidence type="ECO:0000313" key="2">
    <source>
        <dbReference type="EMBL" id="GAJ15542.1"/>
    </source>
</evidence>
<dbReference type="Pfam" id="PF00708">
    <property type="entry name" value="Acylphosphatase"/>
    <property type="match status" value="1"/>
</dbReference>
<dbReference type="PROSITE" id="PS51160">
    <property type="entry name" value="ACYLPHOSPHATASE_3"/>
    <property type="match status" value="1"/>
</dbReference>
<dbReference type="PRINTS" id="PR00112">
    <property type="entry name" value="ACYLPHPHTASE"/>
</dbReference>
<name>X1VDG1_9ZZZZ</name>
<accession>X1VDG1</accession>
<dbReference type="AlphaFoldDB" id="X1VDG1"/>
<dbReference type="Gene3D" id="3.30.70.100">
    <property type="match status" value="1"/>
</dbReference>
<proteinExistence type="predicted"/>
<evidence type="ECO:0000259" key="1">
    <source>
        <dbReference type="PROSITE" id="PS51160"/>
    </source>
</evidence>
<dbReference type="PROSITE" id="PS00150">
    <property type="entry name" value="ACYLPHOSPHATASE_1"/>
    <property type="match status" value="1"/>
</dbReference>
<dbReference type="PANTHER" id="PTHR47268:SF4">
    <property type="entry name" value="ACYLPHOSPHATASE"/>
    <property type="match status" value="1"/>
</dbReference>
<dbReference type="InterPro" id="IPR020456">
    <property type="entry name" value="Acylphosphatase"/>
</dbReference>
<dbReference type="PANTHER" id="PTHR47268">
    <property type="entry name" value="ACYLPHOSPHATASE"/>
    <property type="match status" value="1"/>
</dbReference>
<dbReference type="InterPro" id="IPR001792">
    <property type="entry name" value="Acylphosphatase-like_dom"/>
</dbReference>
<feature type="domain" description="Acylphosphatase-like" evidence="1">
    <location>
        <begin position="5"/>
        <end position="92"/>
    </location>
</feature>
<dbReference type="EMBL" id="BARW01026146">
    <property type="protein sequence ID" value="GAJ15542.1"/>
    <property type="molecule type" value="Genomic_DNA"/>
</dbReference>
<comment type="caution">
    <text evidence="2">The sequence shown here is derived from an EMBL/GenBank/DDBJ whole genome shotgun (WGS) entry which is preliminary data.</text>
</comment>
<protein>
    <recommendedName>
        <fullName evidence="1">Acylphosphatase-like domain-containing protein</fullName>
    </recommendedName>
</protein>
<dbReference type="InterPro" id="IPR036046">
    <property type="entry name" value="Acylphosphatase-like_dom_sf"/>
</dbReference>
<dbReference type="GO" id="GO:0003998">
    <property type="term" value="F:acylphosphatase activity"/>
    <property type="evidence" value="ECO:0007669"/>
    <property type="project" value="InterPro"/>
</dbReference>
<organism evidence="2">
    <name type="scientific">marine sediment metagenome</name>
    <dbReference type="NCBI Taxonomy" id="412755"/>
    <lineage>
        <taxon>unclassified sequences</taxon>
        <taxon>metagenomes</taxon>
        <taxon>ecological metagenomes</taxon>
    </lineage>
</organism>
<dbReference type="InterPro" id="IPR017968">
    <property type="entry name" value="Acylphosphatase_CS"/>
</dbReference>
<dbReference type="PROSITE" id="PS00151">
    <property type="entry name" value="ACYLPHOSPHATASE_2"/>
    <property type="match status" value="1"/>
</dbReference>
<sequence length="92" mass="10572">MKVLRIIIKVSGIVQGVFFRYTTRKVARKLNLSGYVKNMPNGSVFIDAEGPEDKLKELLKFVKVGPKNARVDQVEHEFTTPNYQFKGFDYAF</sequence>
<dbReference type="SUPFAM" id="SSF54975">
    <property type="entry name" value="Acylphosphatase/BLUF domain-like"/>
    <property type="match status" value="1"/>
</dbReference>
<reference evidence="2" key="1">
    <citation type="journal article" date="2014" name="Front. Microbiol.">
        <title>High frequency of phylogenetically diverse reductive dehalogenase-homologous genes in deep subseafloor sedimentary metagenomes.</title>
        <authorList>
            <person name="Kawai M."/>
            <person name="Futagami T."/>
            <person name="Toyoda A."/>
            <person name="Takaki Y."/>
            <person name="Nishi S."/>
            <person name="Hori S."/>
            <person name="Arai W."/>
            <person name="Tsubouchi T."/>
            <person name="Morono Y."/>
            <person name="Uchiyama I."/>
            <person name="Ito T."/>
            <person name="Fujiyama A."/>
            <person name="Inagaki F."/>
            <person name="Takami H."/>
        </authorList>
    </citation>
    <scope>NUCLEOTIDE SEQUENCE</scope>
    <source>
        <strain evidence="2">Expedition CK06-06</strain>
    </source>
</reference>
<gene>
    <name evidence="2" type="ORF">S12H4_42690</name>
</gene>